<feature type="signal peptide" evidence="1">
    <location>
        <begin position="1"/>
        <end position="26"/>
    </location>
</feature>
<accession>A0A9X2WSD0</accession>
<name>A0A9X2WSD0_9GAMM</name>
<feature type="chain" id="PRO_5040863809" description="Lipoprotein" evidence="1">
    <location>
        <begin position="27"/>
        <end position="229"/>
    </location>
</feature>
<keyword evidence="3" id="KW-1185">Reference proteome</keyword>
<keyword evidence="1" id="KW-0732">Signal</keyword>
<dbReference type="RefSeq" id="WP_259514753.1">
    <property type="nucleotide sequence ID" value="NZ_JAMTCC010000005.1"/>
</dbReference>
<dbReference type="EMBL" id="JAMTCC010000005">
    <property type="protein sequence ID" value="MCT7944631.1"/>
    <property type="molecule type" value="Genomic_DNA"/>
</dbReference>
<proteinExistence type="predicted"/>
<organism evidence="2 3">
    <name type="scientific">Shewanella septentrionalis</name>
    <dbReference type="NCBI Taxonomy" id="2952223"/>
    <lineage>
        <taxon>Bacteria</taxon>
        <taxon>Pseudomonadati</taxon>
        <taxon>Pseudomonadota</taxon>
        <taxon>Gammaproteobacteria</taxon>
        <taxon>Alteromonadales</taxon>
        <taxon>Shewanellaceae</taxon>
        <taxon>Shewanella</taxon>
    </lineage>
</organism>
<gene>
    <name evidence="2" type="ORF">NE536_04535</name>
</gene>
<dbReference type="AlphaFoldDB" id="A0A9X2WSD0"/>
<comment type="caution">
    <text evidence="2">The sequence shown here is derived from an EMBL/GenBank/DDBJ whole genome shotgun (WGS) entry which is preliminary data.</text>
</comment>
<evidence type="ECO:0008006" key="4">
    <source>
        <dbReference type="Google" id="ProtNLM"/>
    </source>
</evidence>
<evidence type="ECO:0000256" key="1">
    <source>
        <dbReference type="SAM" id="SignalP"/>
    </source>
</evidence>
<dbReference type="PROSITE" id="PS51257">
    <property type="entry name" value="PROKAR_LIPOPROTEIN"/>
    <property type="match status" value="1"/>
</dbReference>
<protein>
    <recommendedName>
        <fullName evidence="4">Lipoprotein</fullName>
    </recommendedName>
</protein>
<evidence type="ECO:0000313" key="3">
    <source>
        <dbReference type="Proteomes" id="UP001155604"/>
    </source>
</evidence>
<dbReference type="Proteomes" id="UP001155604">
    <property type="component" value="Unassembled WGS sequence"/>
</dbReference>
<evidence type="ECO:0000313" key="2">
    <source>
        <dbReference type="EMBL" id="MCT7944631.1"/>
    </source>
</evidence>
<sequence length="229" mass="25340">MKTTNCLFIFTLVYAATGCTSMPNNAQTSVKEFSLPPIEQTTEAFMGDNMLYQGKASTAKYLHVSRTIDGASYDIYEGFYKALGDKEGKNFYAIVGNPGAVIKNPFVDPALAISVNSDKEVCVSTPLVIEAACYEGGNPEEVARSIESPQDFQQTLIYSGSDGKVIKLSYREFTGGMARDAFSNGVEYDMDKSNIIRYKGAEIEVIKYDNRSITYKVLKPFKPAVEYKY</sequence>
<reference evidence="2" key="1">
    <citation type="journal article" date="2023" name="Int. J. Syst. Evol. Microbiol.">
        <title>&lt;i&gt;Shewanella septentrionalis&lt;/i&gt; sp. nov. and &lt;i&gt;Shewanella holmiensis&lt;/i&gt; sp. nov., isolated from Baltic Sea water and sediments.</title>
        <authorList>
            <person name="Martin-Rodriguez A.J."/>
            <person name="Thorell K."/>
            <person name="Joffre E."/>
            <person name="Jensie-Markopoulos S."/>
            <person name="Moore E.R.B."/>
            <person name="Sjoling A."/>
        </authorList>
    </citation>
    <scope>NUCLEOTIDE SEQUENCE</scope>
    <source>
        <strain evidence="2">SP1W3</strain>
    </source>
</reference>